<gene>
    <name evidence="1" type="ORF">BBBOND_0101240</name>
</gene>
<sequence length="253" mass="28496">MVYLTLTQAPRNVKECVDWLLAVKGNDPERNLKALGTAVYDFLADKPVGKMEVAALEEVKRISKEFLEQEGLRKLPFIKTLLKKFNGPVNKKVYQRFAVFYDVEDSDYENVVRNTPLLPEKITLNIAKVVYATELFLDDVKDPHKYTSAYGSEATWEASCAEDPQACAMVFVGIAPMLYAGLLSLRSAGIAAPWRWLISSWAKSPEDVMKAVGYNEPQCRNSISGSDLLEALRRVNADVLHIIYDLAGFWAFY</sequence>
<accession>A0A061D7X7</accession>
<protein>
    <submittedName>
        <fullName evidence="1">Uncharacterized protein</fullName>
    </submittedName>
</protein>
<reference evidence="2" key="1">
    <citation type="journal article" date="2014" name="Nucleic Acids Res.">
        <title>The evolutionary dynamics of variant antigen genes in Babesia reveal a history of genomic innovation underlying host-parasite interaction.</title>
        <authorList>
            <person name="Jackson A.P."/>
            <person name="Otto T.D."/>
            <person name="Darby A."/>
            <person name="Ramaprasad A."/>
            <person name="Xia D."/>
            <person name="Echaide I.E."/>
            <person name="Farber M."/>
            <person name="Gahlot S."/>
            <person name="Gamble J."/>
            <person name="Gupta D."/>
            <person name="Gupta Y."/>
            <person name="Jackson L."/>
            <person name="Malandrin L."/>
            <person name="Malas T.B."/>
            <person name="Moussa E."/>
            <person name="Nair M."/>
            <person name="Reid A.J."/>
            <person name="Sanders M."/>
            <person name="Sharma J."/>
            <person name="Tracey A."/>
            <person name="Quail M.A."/>
            <person name="Weir W."/>
            <person name="Wastling J.M."/>
            <person name="Hall N."/>
            <person name="Willadsen P."/>
            <person name="Lingelbach K."/>
            <person name="Shiels B."/>
            <person name="Tait A."/>
            <person name="Berriman M."/>
            <person name="Allred D.R."/>
            <person name="Pain A."/>
        </authorList>
    </citation>
    <scope>NUCLEOTIDE SEQUENCE [LARGE SCALE GENOMIC DNA]</scope>
    <source>
        <strain evidence="2">Bond</strain>
    </source>
</reference>
<proteinExistence type="predicted"/>
<dbReference type="OrthoDB" id="627829at2759"/>
<dbReference type="EMBL" id="LK391707">
    <property type="protein sequence ID" value="CDR93795.1"/>
    <property type="molecule type" value="Genomic_DNA"/>
</dbReference>
<dbReference type="Proteomes" id="UP000033188">
    <property type="component" value="Chromosome 1"/>
</dbReference>
<organism evidence="1 2">
    <name type="scientific">Babesia bigemina</name>
    <dbReference type="NCBI Taxonomy" id="5866"/>
    <lineage>
        <taxon>Eukaryota</taxon>
        <taxon>Sar</taxon>
        <taxon>Alveolata</taxon>
        <taxon>Apicomplexa</taxon>
        <taxon>Aconoidasida</taxon>
        <taxon>Piroplasmida</taxon>
        <taxon>Babesiidae</taxon>
        <taxon>Babesia</taxon>
    </lineage>
</organism>
<keyword evidence="2" id="KW-1185">Reference proteome</keyword>
<dbReference type="VEuPathDB" id="PiroplasmaDB:BBBOND_0101240"/>
<evidence type="ECO:0000313" key="2">
    <source>
        <dbReference type="Proteomes" id="UP000033188"/>
    </source>
</evidence>
<evidence type="ECO:0000313" key="1">
    <source>
        <dbReference type="EMBL" id="CDR93795.1"/>
    </source>
</evidence>
<name>A0A061D7X7_BABBI</name>
<dbReference type="RefSeq" id="XP_012765981.1">
    <property type="nucleotide sequence ID" value="XM_012910527.1"/>
</dbReference>
<dbReference type="GeneID" id="24562336"/>
<dbReference type="KEGG" id="bbig:BBBOND_0101240"/>
<dbReference type="AlphaFoldDB" id="A0A061D7X7"/>